<keyword evidence="1" id="KW-0472">Membrane</keyword>
<feature type="transmembrane region" description="Helical" evidence="1">
    <location>
        <begin position="7"/>
        <end position="23"/>
    </location>
</feature>
<protein>
    <submittedName>
        <fullName evidence="2">Uncharacterized protein</fullName>
    </submittedName>
</protein>
<keyword evidence="1" id="KW-1133">Transmembrane helix</keyword>
<keyword evidence="3" id="KW-1185">Reference proteome</keyword>
<name>A0A7H0FVV6_9GAMM</name>
<sequence>MSREDVVAVAVRLFSIYVLFNILRNVPSAAQILTGPGGKEWAGVYAAVLAAGILLCAFLWFFPLSIARRLLPVMREPRSEEVIGAPIALSLGLVLIGVWLFAYSIADASYWLTLFIKSKQVTDATGTSVEWSHEQIAGIVATLVQLVLSVWLVLGNSGLRRLIYKYRYGQA</sequence>
<evidence type="ECO:0000313" key="2">
    <source>
        <dbReference type="EMBL" id="QNP40172.1"/>
    </source>
</evidence>
<feature type="transmembrane region" description="Helical" evidence="1">
    <location>
        <begin position="83"/>
        <end position="106"/>
    </location>
</feature>
<evidence type="ECO:0000313" key="3">
    <source>
        <dbReference type="Proteomes" id="UP000516018"/>
    </source>
</evidence>
<reference evidence="2 3" key="1">
    <citation type="submission" date="2020-08" db="EMBL/GenBank/DDBJ databases">
        <title>Lysobacter sp. II4 sp. nov., isolated from soil.</title>
        <authorList>
            <person name="Woo C.Y."/>
            <person name="Kim J."/>
        </authorList>
    </citation>
    <scope>NUCLEOTIDE SEQUENCE [LARGE SCALE GENOMIC DNA]</scope>
    <source>
        <strain evidence="2 3">II4</strain>
    </source>
</reference>
<dbReference type="Proteomes" id="UP000516018">
    <property type="component" value="Chromosome"/>
</dbReference>
<feature type="transmembrane region" description="Helical" evidence="1">
    <location>
        <begin position="43"/>
        <end position="62"/>
    </location>
</feature>
<keyword evidence="1" id="KW-0812">Transmembrane</keyword>
<dbReference type="AlphaFoldDB" id="A0A7H0FVV6"/>
<accession>A0A7H0FVV6</accession>
<dbReference type="KEGG" id="lsx:H8B22_11830"/>
<dbReference type="RefSeq" id="WP_187711615.1">
    <property type="nucleotide sequence ID" value="NZ_CP060820.1"/>
</dbReference>
<evidence type="ECO:0000256" key="1">
    <source>
        <dbReference type="SAM" id="Phobius"/>
    </source>
</evidence>
<dbReference type="EMBL" id="CP060820">
    <property type="protein sequence ID" value="QNP40172.1"/>
    <property type="molecule type" value="Genomic_DNA"/>
</dbReference>
<proteinExistence type="predicted"/>
<feature type="transmembrane region" description="Helical" evidence="1">
    <location>
        <begin position="136"/>
        <end position="154"/>
    </location>
</feature>
<gene>
    <name evidence="2" type="ORF">H8B22_11830</name>
</gene>
<organism evidence="2 3">
    <name type="scientific">Agrilutibacter terrestris</name>
    <dbReference type="NCBI Taxonomy" id="2865112"/>
    <lineage>
        <taxon>Bacteria</taxon>
        <taxon>Pseudomonadati</taxon>
        <taxon>Pseudomonadota</taxon>
        <taxon>Gammaproteobacteria</taxon>
        <taxon>Lysobacterales</taxon>
        <taxon>Lysobacteraceae</taxon>
        <taxon>Agrilutibacter</taxon>
    </lineage>
</organism>